<accession>A0A837HRI7</accession>
<keyword evidence="1" id="KW-0812">Transmembrane</keyword>
<dbReference type="AlphaFoldDB" id="A0A837HRI7"/>
<gene>
    <name evidence="2" type="ORF">UT27_C0014G0006</name>
</gene>
<evidence type="ECO:0000313" key="2">
    <source>
        <dbReference type="EMBL" id="KKR00676.1"/>
    </source>
</evidence>
<dbReference type="Proteomes" id="UP000033998">
    <property type="component" value="Unassembled WGS sequence"/>
</dbReference>
<comment type="caution">
    <text evidence="2">The sequence shown here is derived from an EMBL/GenBank/DDBJ whole genome shotgun (WGS) entry which is preliminary data.</text>
</comment>
<sequence length="304" mass="33313">MITPELIGYIRGEFAKGKTREEIRTTLATDSGWGEEDLNEAFRTVIPMQGFKDSSVAVAKTKSIWIILIVVAVFCAVAFFMYRPVIVGFWNSSLKSLSNITSSFKMPSFGLGSIMGTDKTPEVNTTVPPNNPPVKKPNTVRNCGVGVAPDLKNPTTYENDAVLSCLGNSALVCEDAKAILKDPLFPTIFQVIKDKNNEQVCNFKLSYADDSTLVDATGEHLRGQYITCPISIVKALDETKKPPLFNTPNMDNAAKYGSQIYFYGVLGLFIENNVEKTKILNAGCSGSFIDSIVASYNKMQSKNQ</sequence>
<protein>
    <submittedName>
        <fullName evidence="2">Uncharacterized protein</fullName>
    </submittedName>
</protein>
<dbReference type="EMBL" id="LBWE01000014">
    <property type="protein sequence ID" value="KKR00676.1"/>
    <property type="molecule type" value="Genomic_DNA"/>
</dbReference>
<keyword evidence="1" id="KW-1133">Transmembrane helix</keyword>
<evidence type="ECO:0000313" key="3">
    <source>
        <dbReference type="Proteomes" id="UP000033998"/>
    </source>
</evidence>
<name>A0A837HRI7_9BACT</name>
<feature type="transmembrane region" description="Helical" evidence="1">
    <location>
        <begin position="63"/>
        <end position="82"/>
    </location>
</feature>
<proteinExistence type="predicted"/>
<reference evidence="2 3" key="1">
    <citation type="journal article" date="2015" name="Nature">
        <title>rRNA introns, odd ribosomes, and small enigmatic genomes across a large radiation of phyla.</title>
        <authorList>
            <person name="Brown C.T."/>
            <person name="Hug L.A."/>
            <person name="Thomas B.C."/>
            <person name="Sharon I."/>
            <person name="Castelle C.J."/>
            <person name="Singh A."/>
            <person name="Wilkins M.J."/>
            <person name="Williams K.H."/>
            <person name="Banfield J.F."/>
        </authorList>
    </citation>
    <scope>NUCLEOTIDE SEQUENCE [LARGE SCALE GENOMIC DNA]</scope>
</reference>
<organism evidence="2 3">
    <name type="scientific">Candidatus Nomurabacteria bacterium GW2011_GWD2_39_12</name>
    <dbReference type="NCBI Taxonomy" id="1618759"/>
    <lineage>
        <taxon>Bacteria</taxon>
        <taxon>Candidatus Nomuraibacteriota</taxon>
    </lineage>
</organism>
<keyword evidence="1" id="KW-0472">Membrane</keyword>
<evidence type="ECO:0000256" key="1">
    <source>
        <dbReference type="SAM" id="Phobius"/>
    </source>
</evidence>